<keyword evidence="1" id="KW-0812">Transmembrane</keyword>
<accession>A0ABD0WYN2</accession>
<name>A0ABD0WYN2_UMBPY</name>
<gene>
    <name evidence="3" type="ORF">UPYG_G00156110</name>
</gene>
<feature type="signal peptide" evidence="2">
    <location>
        <begin position="1"/>
        <end position="21"/>
    </location>
</feature>
<evidence type="ECO:0000313" key="3">
    <source>
        <dbReference type="EMBL" id="KAL0985376.1"/>
    </source>
</evidence>
<keyword evidence="1" id="KW-1133">Transmembrane helix</keyword>
<keyword evidence="1" id="KW-0472">Membrane</keyword>
<sequence>MPGKIQLSLLAVYLHLHLAVSVQPFKAQTPLICYRCSGIDCAFIDLIHDHRNDLTAWNRDNDPLPCSNTATPTSNKCSVCYSNQEINIVCDPEIKNSAPERKGKAITTIKSSCPILAGGESKGQTISPAQTPLICYRCSGIDCAFIDLIHDHRNDLTAWNRDADLLPCSNTATPTSNKCSVCYSNQEINIVCDPEIKNPAPERKGKAITTIKSSCPILAGGESKGQTISPVNFTTSSPAETGSLSNDVSIAVLIGVSLGVISVIGVIGVFILIWYKIRARKQRSEII</sequence>
<dbReference type="Proteomes" id="UP001557470">
    <property type="component" value="Unassembled WGS sequence"/>
</dbReference>
<feature type="chain" id="PRO_5044784869" evidence="2">
    <location>
        <begin position="22"/>
        <end position="287"/>
    </location>
</feature>
<comment type="caution">
    <text evidence="3">The sequence shown here is derived from an EMBL/GenBank/DDBJ whole genome shotgun (WGS) entry which is preliminary data.</text>
</comment>
<protein>
    <submittedName>
        <fullName evidence="3">Uncharacterized protein</fullName>
    </submittedName>
</protein>
<reference evidence="3 4" key="1">
    <citation type="submission" date="2024-06" db="EMBL/GenBank/DDBJ databases">
        <authorList>
            <person name="Pan Q."/>
            <person name="Wen M."/>
            <person name="Jouanno E."/>
            <person name="Zahm M."/>
            <person name="Klopp C."/>
            <person name="Cabau C."/>
            <person name="Louis A."/>
            <person name="Berthelot C."/>
            <person name="Parey E."/>
            <person name="Roest Crollius H."/>
            <person name="Montfort J."/>
            <person name="Robinson-Rechavi M."/>
            <person name="Bouchez O."/>
            <person name="Lampietro C."/>
            <person name="Lopez Roques C."/>
            <person name="Donnadieu C."/>
            <person name="Postlethwait J."/>
            <person name="Bobe J."/>
            <person name="Verreycken H."/>
            <person name="Guiguen Y."/>
        </authorList>
    </citation>
    <scope>NUCLEOTIDE SEQUENCE [LARGE SCALE GENOMIC DNA]</scope>
    <source>
        <strain evidence="3">Up_M1</strain>
        <tissue evidence="3">Testis</tissue>
    </source>
</reference>
<keyword evidence="2" id="KW-0732">Signal</keyword>
<proteinExistence type="predicted"/>
<evidence type="ECO:0000313" key="4">
    <source>
        <dbReference type="Proteomes" id="UP001557470"/>
    </source>
</evidence>
<evidence type="ECO:0000256" key="1">
    <source>
        <dbReference type="SAM" id="Phobius"/>
    </source>
</evidence>
<evidence type="ECO:0000256" key="2">
    <source>
        <dbReference type="SAM" id="SignalP"/>
    </source>
</evidence>
<keyword evidence="4" id="KW-1185">Reference proteome</keyword>
<organism evidence="3 4">
    <name type="scientific">Umbra pygmaea</name>
    <name type="common">Eastern mudminnow</name>
    <dbReference type="NCBI Taxonomy" id="75934"/>
    <lineage>
        <taxon>Eukaryota</taxon>
        <taxon>Metazoa</taxon>
        <taxon>Chordata</taxon>
        <taxon>Craniata</taxon>
        <taxon>Vertebrata</taxon>
        <taxon>Euteleostomi</taxon>
        <taxon>Actinopterygii</taxon>
        <taxon>Neopterygii</taxon>
        <taxon>Teleostei</taxon>
        <taxon>Protacanthopterygii</taxon>
        <taxon>Esociformes</taxon>
        <taxon>Umbridae</taxon>
        <taxon>Umbra</taxon>
    </lineage>
</organism>
<dbReference type="EMBL" id="JAGEUA010000004">
    <property type="protein sequence ID" value="KAL0985376.1"/>
    <property type="molecule type" value="Genomic_DNA"/>
</dbReference>
<feature type="transmembrane region" description="Helical" evidence="1">
    <location>
        <begin position="250"/>
        <end position="275"/>
    </location>
</feature>
<dbReference type="AlphaFoldDB" id="A0ABD0WYN2"/>